<dbReference type="Proteomes" id="UP001490365">
    <property type="component" value="Unassembled WGS sequence"/>
</dbReference>
<evidence type="ECO:0000313" key="2">
    <source>
        <dbReference type="Proteomes" id="UP001490365"/>
    </source>
</evidence>
<dbReference type="RefSeq" id="WP_351956648.1">
    <property type="nucleotide sequence ID" value="NZ_JBEOZM010000004.1"/>
</dbReference>
<gene>
    <name evidence="1" type="ORF">ABT211_11990</name>
</gene>
<comment type="caution">
    <text evidence="1">The sequence shown here is derived from an EMBL/GenBank/DDBJ whole genome shotgun (WGS) entry which is preliminary data.</text>
</comment>
<reference evidence="1 2" key="1">
    <citation type="submission" date="2024-06" db="EMBL/GenBank/DDBJ databases">
        <title>The Natural Products Discovery Center: Release of the First 8490 Sequenced Strains for Exploring Actinobacteria Biosynthetic Diversity.</title>
        <authorList>
            <person name="Kalkreuter E."/>
            <person name="Kautsar S.A."/>
            <person name="Yang D."/>
            <person name="Bader C.D."/>
            <person name="Teijaro C.N."/>
            <person name="Fluegel L."/>
            <person name="Davis C.M."/>
            <person name="Simpson J.R."/>
            <person name="Lauterbach L."/>
            <person name="Steele A.D."/>
            <person name="Gui C."/>
            <person name="Meng S."/>
            <person name="Li G."/>
            <person name="Viehrig K."/>
            <person name="Ye F."/>
            <person name="Su P."/>
            <person name="Kiefer A.F."/>
            <person name="Nichols A."/>
            <person name="Cepeda A.J."/>
            <person name="Yan W."/>
            <person name="Fan B."/>
            <person name="Jiang Y."/>
            <person name="Adhikari A."/>
            <person name="Zheng C.-J."/>
            <person name="Schuster L."/>
            <person name="Cowan T.M."/>
            <person name="Smanski M.J."/>
            <person name="Chevrette M.G."/>
            <person name="De Carvalho L.P.S."/>
            <person name="Shen B."/>
        </authorList>
    </citation>
    <scope>NUCLEOTIDE SEQUENCE [LARGE SCALE GENOMIC DNA]</scope>
    <source>
        <strain evidence="1 2">NPDC001694</strain>
    </source>
</reference>
<accession>A0ABV1TD76</accession>
<dbReference type="EMBL" id="JBEOZM010000004">
    <property type="protein sequence ID" value="MER6268006.1"/>
    <property type="molecule type" value="Genomic_DNA"/>
</dbReference>
<protein>
    <submittedName>
        <fullName evidence="1">Uncharacterized protein</fullName>
    </submittedName>
</protein>
<proteinExistence type="predicted"/>
<keyword evidence="2" id="KW-1185">Reference proteome</keyword>
<organism evidence="1 2">
    <name type="scientific">Streptomyces sp. 900105755</name>
    <dbReference type="NCBI Taxonomy" id="3154389"/>
    <lineage>
        <taxon>Bacteria</taxon>
        <taxon>Bacillati</taxon>
        <taxon>Actinomycetota</taxon>
        <taxon>Actinomycetes</taxon>
        <taxon>Kitasatosporales</taxon>
        <taxon>Streptomycetaceae</taxon>
        <taxon>Streptomyces</taxon>
    </lineage>
</organism>
<evidence type="ECO:0000313" key="1">
    <source>
        <dbReference type="EMBL" id="MER6268006.1"/>
    </source>
</evidence>
<sequence length="207" mass="23210">MSDQEQCPGVSGSRSPCFRDAAVASVVMFEWWHVLADDERQRWTLDPFVHVGPLLFGMAPGEASEALSEATKEVQRHTRRRRANETAHVVVEGEYREFGLKLYYREERLVGIVVDALRGPQVLAEGVALVGRVPSVLEQWMLDRAEAREPCAELSYWAAGVPGSDSLGVVLDVQRAGDRLLTRPVFVPREALEDLSHFLPPEVWSRC</sequence>
<name>A0ABV1TD76_9ACTN</name>